<dbReference type="InterPro" id="IPR004794">
    <property type="entry name" value="Eubact_RibD"/>
</dbReference>
<evidence type="ECO:0000259" key="15">
    <source>
        <dbReference type="PROSITE" id="PS51747"/>
    </source>
</evidence>
<comment type="cofactor">
    <cofactor evidence="14">
        <name>Zn(2+)</name>
        <dbReference type="ChEBI" id="CHEBI:29105"/>
    </cofactor>
    <text evidence="14">Binds 1 zinc ion.</text>
</comment>
<comment type="similarity">
    <text evidence="4 14">In the N-terminal section; belongs to the cytidine and deoxycytidylate deaminase family.</text>
</comment>
<dbReference type="InterPro" id="IPR050765">
    <property type="entry name" value="Riboflavin_Biosynth_HTPR"/>
</dbReference>
<evidence type="ECO:0000256" key="6">
    <source>
        <dbReference type="ARBA" id="ARBA00022619"/>
    </source>
</evidence>
<dbReference type="PANTHER" id="PTHR38011">
    <property type="entry name" value="DIHYDROFOLATE REDUCTASE FAMILY PROTEIN (AFU_ORTHOLOGUE AFUA_8G06820)"/>
    <property type="match status" value="1"/>
</dbReference>
<evidence type="ECO:0000256" key="5">
    <source>
        <dbReference type="ARBA" id="ARBA00007417"/>
    </source>
</evidence>
<keyword evidence="6 14" id="KW-0686">Riboflavin biosynthesis</keyword>
<evidence type="ECO:0000256" key="3">
    <source>
        <dbReference type="ARBA" id="ARBA00004910"/>
    </source>
</evidence>
<dbReference type="InterPro" id="IPR011549">
    <property type="entry name" value="RibD_C"/>
</dbReference>
<dbReference type="Gene3D" id="3.40.430.10">
    <property type="entry name" value="Dihydrofolate Reductase, subunit A"/>
    <property type="match status" value="1"/>
</dbReference>
<comment type="function">
    <text evidence="1 14">Converts 2,5-diamino-6-(ribosylamino)-4(3h)-pyrimidinone 5'-phosphate into 5-amino-6-(ribosylamino)-2,4(1h,3h)-pyrimidinedione 5'-phosphate.</text>
</comment>
<dbReference type="InterPro" id="IPR002125">
    <property type="entry name" value="CMP_dCMP_dom"/>
</dbReference>
<keyword evidence="7 14" id="KW-0479">Metal-binding</keyword>
<dbReference type="InterPro" id="IPR016193">
    <property type="entry name" value="Cytidine_deaminase-like"/>
</dbReference>
<proteinExistence type="inferred from homology"/>
<dbReference type="RefSeq" id="WP_413780007.1">
    <property type="nucleotide sequence ID" value="NZ_JAUOZS010000001.1"/>
</dbReference>
<dbReference type="EC" id="1.1.1.193" evidence="14"/>
<evidence type="ECO:0000256" key="12">
    <source>
        <dbReference type="ARBA" id="ARBA00049861"/>
    </source>
</evidence>
<dbReference type="EMBL" id="JAUOZS010000001">
    <property type="protein sequence ID" value="MDT8901496.1"/>
    <property type="molecule type" value="Genomic_DNA"/>
</dbReference>
<keyword evidence="11" id="KW-0511">Multifunctional enzyme</keyword>
<comment type="catalytic activity">
    <reaction evidence="12 14">
        <text>5-amino-6-(5-phospho-D-ribitylamino)uracil + NADP(+) = 5-amino-6-(5-phospho-D-ribosylamino)uracil + NADPH + H(+)</text>
        <dbReference type="Rhea" id="RHEA:17845"/>
        <dbReference type="ChEBI" id="CHEBI:15378"/>
        <dbReference type="ChEBI" id="CHEBI:57783"/>
        <dbReference type="ChEBI" id="CHEBI:58349"/>
        <dbReference type="ChEBI" id="CHEBI:58421"/>
        <dbReference type="ChEBI" id="CHEBI:58453"/>
        <dbReference type="EC" id="1.1.1.193"/>
    </reaction>
</comment>
<evidence type="ECO:0000256" key="7">
    <source>
        <dbReference type="ARBA" id="ARBA00022723"/>
    </source>
</evidence>
<accession>A0ABU3NXH2</accession>
<comment type="caution">
    <text evidence="16">The sequence shown here is derived from an EMBL/GenBank/DDBJ whole genome shotgun (WGS) entry which is preliminary data.</text>
</comment>
<gene>
    <name evidence="16" type="primary">ribD</name>
    <name evidence="16" type="ORF">Q4T40_09610</name>
</gene>
<evidence type="ECO:0000256" key="8">
    <source>
        <dbReference type="ARBA" id="ARBA00022833"/>
    </source>
</evidence>
<dbReference type="Pfam" id="PF01872">
    <property type="entry name" value="RibD_C"/>
    <property type="match status" value="1"/>
</dbReference>
<evidence type="ECO:0000256" key="2">
    <source>
        <dbReference type="ARBA" id="ARBA00004882"/>
    </source>
</evidence>
<comment type="catalytic activity">
    <reaction evidence="13 14">
        <text>2,5-diamino-6-hydroxy-4-(5-phosphoribosylamino)-pyrimidine + H2O + H(+) = 5-amino-6-(5-phospho-D-ribosylamino)uracil + NH4(+)</text>
        <dbReference type="Rhea" id="RHEA:21868"/>
        <dbReference type="ChEBI" id="CHEBI:15377"/>
        <dbReference type="ChEBI" id="CHEBI:15378"/>
        <dbReference type="ChEBI" id="CHEBI:28938"/>
        <dbReference type="ChEBI" id="CHEBI:58453"/>
        <dbReference type="ChEBI" id="CHEBI:58614"/>
        <dbReference type="EC" id="3.5.4.26"/>
    </reaction>
</comment>
<dbReference type="PROSITE" id="PS00903">
    <property type="entry name" value="CYT_DCMP_DEAMINASES_1"/>
    <property type="match status" value="1"/>
</dbReference>
<keyword evidence="17" id="KW-1185">Reference proteome</keyword>
<keyword evidence="9 14" id="KW-0521">NADP</keyword>
<dbReference type="PROSITE" id="PS51747">
    <property type="entry name" value="CYT_DCMP_DEAMINASES_2"/>
    <property type="match status" value="1"/>
</dbReference>
<dbReference type="CDD" id="cd01284">
    <property type="entry name" value="Riboflavin_deaminase-reductase"/>
    <property type="match status" value="1"/>
</dbReference>
<comment type="pathway">
    <text evidence="3 14">Cofactor biosynthesis; riboflavin biosynthesis; 5-amino-6-(D-ribitylamino)uracil from GTP: step 3/4.</text>
</comment>
<dbReference type="EC" id="3.5.4.26" evidence="14"/>
<dbReference type="PIRSF" id="PIRSF006769">
    <property type="entry name" value="RibD"/>
    <property type="match status" value="1"/>
</dbReference>
<dbReference type="GO" id="GO:0008703">
    <property type="term" value="F:5-amino-6-(5-phosphoribosylamino)uracil reductase activity"/>
    <property type="evidence" value="ECO:0007669"/>
    <property type="project" value="UniProtKB-EC"/>
</dbReference>
<dbReference type="Pfam" id="PF00383">
    <property type="entry name" value="dCMP_cyt_deam_1"/>
    <property type="match status" value="1"/>
</dbReference>
<name>A0ABU3NXH2_9FIRM</name>
<keyword evidence="14 16" id="KW-0378">Hydrolase</keyword>
<dbReference type="InterPro" id="IPR024072">
    <property type="entry name" value="DHFR-like_dom_sf"/>
</dbReference>
<evidence type="ECO:0000256" key="4">
    <source>
        <dbReference type="ARBA" id="ARBA00005259"/>
    </source>
</evidence>
<dbReference type="GO" id="GO:0008835">
    <property type="term" value="F:diaminohydroxyphosphoribosylaminopyrimidine deaminase activity"/>
    <property type="evidence" value="ECO:0007669"/>
    <property type="project" value="UniProtKB-EC"/>
</dbReference>
<dbReference type="NCBIfam" id="TIGR00227">
    <property type="entry name" value="ribD_Cterm"/>
    <property type="match status" value="1"/>
</dbReference>
<evidence type="ECO:0000313" key="17">
    <source>
        <dbReference type="Proteomes" id="UP001254848"/>
    </source>
</evidence>
<evidence type="ECO:0000256" key="14">
    <source>
        <dbReference type="PIRNR" id="PIRNR006769"/>
    </source>
</evidence>
<dbReference type="InterPro" id="IPR016192">
    <property type="entry name" value="APOBEC/CMP_deaminase_Zn-bd"/>
</dbReference>
<evidence type="ECO:0000256" key="11">
    <source>
        <dbReference type="ARBA" id="ARBA00023268"/>
    </source>
</evidence>
<feature type="domain" description="CMP/dCMP-type deaminase" evidence="15">
    <location>
        <begin position="4"/>
        <end position="126"/>
    </location>
</feature>
<dbReference type="Proteomes" id="UP001254848">
    <property type="component" value="Unassembled WGS sequence"/>
</dbReference>
<keyword evidence="8 14" id="KW-0862">Zinc</keyword>
<dbReference type="NCBIfam" id="TIGR00326">
    <property type="entry name" value="eubact_ribD"/>
    <property type="match status" value="1"/>
</dbReference>
<evidence type="ECO:0000313" key="16">
    <source>
        <dbReference type="EMBL" id="MDT8901496.1"/>
    </source>
</evidence>
<dbReference type="InterPro" id="IPR002734">
    <property type="entry name" value="RibDG_C"/>
</dbReference>
<evidence type="ECO:0000256" key="1">
    <source>
        <dbReference type="ARBA" id="ARBA00002151"/>
    </source>
</evidence>
<dbReference type="SUPFAM" id="SSF53597">
    <property type="entry name" value="Dihydrofolate reductase-like"/>
    <property type="match status" value="1"/>
</dbReference>
<dbReference type="PANTHER" id="PTHR38011:SF7">
    <property type="entry name" value="2,5-DIAMINO-6-RIBOSYLAMINO-4(3H)-PYRIMIDINONE 5'-PHOSPHATE REDUCTASE"/>
    <property type="match status" value="1"/>
</dbReference>
<evidence type="ECO:0000256" key="13">
    <source>
        <dbReference type="ARBA" id="ARBA00049886"/>
    </source>
</evidence>
<comment type="pathway">
    <text evidence="2 14">Cofactor biosynthesis; riboflavin biosynthesis; 5-amino-6-(D-ribitylamino)uracil from GTP: step 2/4.</text>
</comment>
<protein>
    <recommendedName>
        <fullName evidence="14">Riboflavin biosynthesis protein RibD</fullName>
    </recommendedName>
    <domain>
        <recommendedName>
            <fullName evidence="14">Diaminohydroxyphosphoribosylaminopyrimidine deaminase</fullName>
            <shortName evidence="14">DRAP deaminase</shortName>
            <ecNumber evidence="14">3.5.4.26</ecNumber>
        </recommendedName>
        <alternativeName>
            <fullName evidence="14">Riboflavin-specific deaminase</fullName>
        </alternativeName>
    </domain>
    <domain>
        <recommendedName>
            <fullName evidence="14">5-amino-6-(5-phosphoribosylamino)uracil reductase</fullName>
            <ecNumber evidence="14">1.1.1.193</ecNumber>
        </recommendedName>
        <alternativeName>
            <fullName evidence="14">HTP reductase</fullName>
        </alternativeName>
    </domain>
</protein>
<comment type="similarity">
    <text evidence="5 14">In the C-terminal section; belongs to the HTP reductase family.</text>
</comment>
<sequence>MYKEQDKAFMRKALEIARRACGRTSPNPLVGALVVKDGQVVGEGCHLCAGTPHAEVHALAAAGEAASGATVYVTLEPCCHFGRTGPCADALIAAGVKRVVAAMTDPNPKVCGQGLDRLRAAGVEVVEGVLADEAARLNEAFIKWVTTGMPFGIMKTAMTLDGKIATRSGRSKWITGPAARERVHRLRDECDAILVGVGTVLADDPELTARLPEGGGKNPLRVVVDSMARTPPTAKVAADGLAPTLIAVTEAAPADRVAALRAAGAEVLVLPWGATGVDFRALWRVLGERKLTSVLVEGGAAVNASALAANVVDKIYAFVAPKIFGGAEAPGPVGGAGADAVDEAVLLEDMSAEPVAGDLLITAYPAAREGRDVYRACGRIGQG</sequence>
<evidence type="ECO:0000256" key="9">
    <source>
        <dbReference type="ARBA" id="ARBA00022857"/>
    </source>
</evidence>
<reference evidence="16 17" key="1">
    <citation type="submission" date="2023-07" db="EMBL/GenBank/DDBJ databases">
        <title>The novel representative of Negativicutes class, Anaeroselena agilis gen. nov. sp. nov.</title>
        <authorList>
            <person name="Prokofeva M.I."/>
            <person name="Elcheninov A.G."/>
            <person name="Klyukina A."/>
            <person name="Kublanov I.V."/>
            <person name="Frolov E.N."/>
            <person name="Podosokorskaya O.A."/>
        </authorList>
    </citation>
    <scope>NUCLEOTIDE SEQUENCE [LARGE SCALE GENOMIC DNA]</scope>
    <source>
        <strain evidence="16 17">4137-cl</strain>
    </source>
</reference>
<dbReference type="Gene3D" id="3.40.140.10">
    <property type="entry name" value="Cytidine Deaminase, domain 2"/>
    <property type="match status" value="1"/>
</dbReference>
<dbReference type="SUPFAM" id="SSF53927">
    <property type="entry name" value="Cytidine deaminase-like"/>
    <property type="match status" value="1"/>
</dbReference>
<evidence type="ECO:0000256" key="10">
    <source>
        <dbReference type="ARBA" id="ARBA00023002"/>
    </source>
</evidence>
<organism evidence="16 17">
    <name type="scientific">Anaeroselena agilis</name>
    <dbReference type="NCBI Taxonomy" id="3063788"/>
    <lineage>
        <taxon>Bacteria</taxon>
        <taxon>Bacillati</taxon>
        <taxon>Bacillota</taxon>
        <taxon>Negativicutes</taxon>
        <taxon>Acetonemataceae</taxon>
        <taxon>Anaeroselena</taxon>
    </lineage>
</organism>
<keyword evidence="10 14" id="KW-0560">Oxidoreductase</keyword>